<keyword evidence="7 9" id="KW-0811">Translocation</keyword>
<evidence type="ECO:0000256" key="6">
    <source>
        <dbReference type="ARBA" id="ARBA00022989"/>
    </source>
</evidence>
<dbReference type="PANTHER" id="PTHR33910:SF1">
    <property type="entry name" value="PROTEIN TRANSLOCASE SUBUNIT SECE"/>
    <property type="match status" value="1"/>
</dbReference>
<evidence type="ECO:0000256" key="4">
    <source>
        <dbReference type="ARBA" id="ARBA00022692"/>
    </source>
</evidence>
<evidence type="ECO:0000256" key="8">
    <source>
        <dbReference type="ARBA" id="ARBA00023136"/>
    </source>
</evidence>
<reference evidence="10" key="1">
    <citation type="submission" date="2020-08" db="EMBL/GenBank/DDBJ databases">
        <title>Genome public.</title>
        <authorList>
            <person name="Liu C."/>
            <person name="Sun Q."/>
        </authorList>
    </citation>
    <scope>NUCLEOTIDE SEQUENCE</scope>
    <source>
        <strain evidence="10">NSJ-40</strain>
    </source>
</reference>
<protein>
    <recommendedName>
        <fullName evidence="9">Protein translocase subunit SecE</fullName>
    </recommendedName>
</protein>
<comment type="function">
    <text evidence="9">Essential subunit of the Sec protein translocation channel SecYEG. Clamps together the 2 halves of SecY. May contact the channel plug during translocation.</text>
</comment>
<dbReference type="GO" id="GO:0065002">
    <property type="term" value="P:intracellular protein transmembrane transport"/>
    <property type="evidence" value="ECO:0007669"/>
    <property type="project" value="UniProtKB-UniRule"/>
</dbReference>
<dbReference type="AlphaFoldDB" id="A0A926D8F4"/>
<organism evidence="10 11">
    <name type="scientific">Yeguia hominis</name>
    <dbReference type="NCBI Taxonomy" id="2763662"/>
    <lineage>
        <taxon>Bacteria</taxon>
        <taxon>Bacillati</taxon>
        <taxon>Bacillota</taxon>
        <taxon>Clostridia</taxon>
        <taxon>Eubacteriales</taxon>
        <taxon>Yeguiaceae</taxon>
        <taxon>Yeguia</taxon>
    </lineage>
</organism>
<comment type="subcellular location">
    <subcellularLocation>
        <location evidence="9">Cell membrane</location>
        <topology evidence="9">Single-pass membrane protein</topology>
    </subcellularLocation>
    <subcellularLocation>
        <location evidence="1">Membrane</location>
    </subcellularLocation>
</comment>
<dbReference type="NCBIfam" id="TIGR00964">
    <property type="entry name" value="secE_bact"/>
    <property type="match status" value="1"/>
</dbReference>
<dbReference type="HAMAP" id="MF_00422">
    <property type="entry name" value="SecE"/>
    <property type="match status" value="1"/>
</dbReference>
<dbReference type="GO" id="GO:0043952">
    <property type="term" value="P:protein transport by the Sec complex"/>
    <property type="evidence" value="ECO:0007669"/>
    <property type="project" value="UniProtKB-UniRule"/>
</dbReference>
<comment type="similarity">
    <text evidence="9">Belongs to the SecE/SEC61-gamma family.</text>
</comment>
<keyword evidence="2 9" id="KW-0813">Transport</keyword>
<dbReference type="InterPro" id="IPR005807">
    <property type="entry name" value="SecE_bac"/>
</dbReference>
<proteinExistence type="inferred from homology"/>
<evidence type="ECO:0000256" key="1">
    <source>
        <dbReference type="ARBA" id="ARBA00004370"/>
    </source>
</evidence>
<accession>A0A926D8F4</accession>
<dbReference type="GO" id="GO:0009306">
    <property type="term" value="P:protein secretion"/>
    <property type="evidence" value="ECO:0007669"/>
    <property type="project" value="UniProtKB-UniRule"/>
</dbReference>
<dbReference type="RefSeq" id="WP_249318633.1">
    <property type="nucleotide sequence ID" value="NZ_JACRSN010000005.1"/>
</dbReference>
<keyword evidence="3 9" id="KW-1003">Cell membrane</keyword>
<sequence length="76" mass="8324">MAEEKKKGAVSRRFSAATKFFRDCKAEIKKIVWPTPKATFRNMGVVLVAMIIIGLFIFALDTGFGALLGLIMDTAA</sequence>
<evidence type="ECO:0000256" key="9">
    <source>
        <dbReference type="HAMAP-Rule" id="MF_00422"/>
    </source>
</evidence>
<dbReference type="Proteomes" id="UP000651482">
    <property type="component" value="Unassembled WGS sequence"/>
</dbReference>
<dbReference type="EMBL" id="JACRSN010000005">
    <property type="protein sequence ID" value="MBC8533287.1"/>
    <property type="molecule type" value="Genomic_DNA"/>
</dbReference>
<dbReference type="Gene3D" id="1.20.5.1030">
    <property type="entry name" value="Preprotein translocase secy subunit"/>
    <property type="match status" value="1"/>
</dbReference>
<evidence type="ECO:0000256" key="5">
    <source>
        <dbReference type="ARBA" id="ARBA00022927"/>
    </source>
</evidence>
<evidence type="ECO:0000256" key="7">
    <source>
        <dbReference type="ARBA" id="ARBA00023010"/>
    </source>
</evidence>
<keyword evidence="11" id="KW-1185">Reference proteome</keyword>
<keyword evidence="5 9" id="KW-0653">Protein transport</keyword>
<dbReference type="PANTHER" id="PTHR33910">
    <property type="entry name" value="PROTEIN TRANSLOCASE SUBUNIT SECE"/>
    <property type="match status" value="1"/>
</dbReference>
<dbReference type="InterPro" id="IPR001901">
    <property type="entry name" value="Translocase_SecE/Sec61-g"/>
</dbReference>
<evidence type="ECO:0000256" key="2">
    <source>
        <dbReference type="ARBA" id="ARBA00022448"/>
    </source>
</evidence>
<dbReference type="GO" id="GO:0008320">
    <property type="term" value="F:protein transmembrane transporter activity"/>
    <property type="evidence" value="ECO:0007669"/>
    <property type="project" value="UniProtKB-UniRule"/>
</dbReference>
<feature type="transmembrane region" description="Helical" evidence="9">
    <location>
        <begin position="45"/>
        <end position="72"/>
    </location>
</feature>
<dbReference type="InterPro" id="IPR038379">
    <property type="entry name" value="SecE_sf"/>
</dbReference>
<comment type="subunit">
    <text evidence="9">Component of the Sec protein translocase complex. Heterotrimer consisting of SecY, SecE and SecG subunits. The heterotrimers can form oligomers, although 1 heterotrimer is thought to be able to translocate proteins. Interacts with the ribosome. Interacts with SecDF, and other proteins may be involved. Interacts with SecA.</text>
</comment>
<gene>
    <name evidence="9 10" type="primary">secE</name>
    <name evidence="10" type="ORF">IAG03_04570</name>
</gene>
<name>A0A926D8F4_9FIRM</name>
<evidence type="ECO:0000313" key="10">
    <source>
        <dbReference type="EMBL" id="MBC8533287.1"/>
    </source>
</evidence>
<dbReference type="GO" id="GO:0006605">
    <property type="term" value="P:protein targeting"/>
    <property type="evidence" value="ECO:0007669"/>
    <property type="project" value="UniProtKB-UniRule"/>
</dbReference>
<evidence type="ECO:0000256" key="3">
    <source>
        <dbReference type="ARBA" id="ARBA00022475"/>
    </source>
</evidence>
<dbReference type="GO" id="GO:0005886">
    <property type="term" value="C:plasma membrane"/>
    <property type="evidence" value="ECO:0007669"/>
    <property type="project" value="UniProtKB-SubCell"/>
</dbReference>
<dbReference type="Pfam" id="PF00584">
    <property type="entry name" value="SecE"/>
    <property type="match status" value="1"/>
</dbReference>
<keyword evidence="4 9" id="KW-0812">Transmembrane</keyword>
<keyword evidence="8 9" id="KW-0472">Membrane</keyword>
<keyword evidence="6 9" id="KW-1133">Transmembrane helix</keyword>
<evidence type="ECO:0000313" key="11">
    <source>
        <dbReference type="Proteomes" id="UP000651482"/>
    </source>
</evidence>
<comment type="caution">
    <text evidence="10">The sequence shown here is derived from an EMBL/GenBank/DDBJ whole genome shotgun (WGS) entry which is preliminary data.</text>
</comment>